<dbReference type="EMBL" id="JAHHHD010000014">
    <property type="protein sequence ID" value="MBW4659723.1"/>
    <property type="molecule type" value="Genomic_DNA"/>
</dbReference>
<feature type="domain" description="eCIS core" evidence="2">
    <location>
        <begin position="214"/>
        <end position="287"/>
    </location>
</feature>
<feature type="region of interest" description="Disordered" evidence="1">
    <location>
        <begin position="149"/>
        <end position="198"/>
    </location>
</feature>
<name>A0A951UPE3_9CYAN</name>
<comment type="caution">
    <text evidence="3">The sequence shown here is derived from an EMBL/GenBank/DDBJ whole genome shotgun (WGS) entry which is preliminary data.</text>
</comment>
<reference evidence="3" key="2">
    <citation type="journal article" date="2022" name="Microbiol. Resour. Announc.">
        <title>Metagenome Sequencing to Explore Phylogenomics of Terrestrial Cyanobacteria.</title>
        <authorList>
            <person name="Ward R.D."/>
            <person name="Stajich J.E."/>
            <person name="Johansen J.R."/>
            <person name="Huntemann M."/>
            <person name="Clum A."/>
            <person name="Foster B."/>
            <person name="Foster B."/>
            <person name="Roux S."/>
            <person name="Palaniappan K."/>
            <person name="Varghese N."/>
            <person name="Mukherjee S."/>
            <person name="Reddy T.B.K."/>
            <person name="Daum C."/>
            <person name="Copeland A."/>
            <person name="Chen I.A."/>
            <person name="Ivanova N.N."/>
            <person name="Kyrpides N.C."/>
            <person name="Shapiro N."/>
            <person name="Eloe-Fadrosh E.A."/>
            <person name="Pietrasiak N."/>
        </authorList>
    </citation>
    <scope>NUCLEOTIDE SEQUENCE</scope>
    <source>
        <strain evidence="3">UHER 2000/2452</strain>
    </source>
</reference>
<dbReference type="InterPro" id="IPR025295">
    <property type="entry name" value="eCIS_core_dom"/>
</dbReference>
<feature type="compositionally biased region" description="Polar residues" evidence="1">
    <location>
        <begin position="40"/>
        <end position="52"/>
    </location>
</feature>
<feature type="compositionally biased region" description="Polar residues" evidence="1">
    <location>
        <begin position="59"/>
        <end position="71"/>
    </location>
</feature>
<gene>
    <name evidence="3" type="ORF">KME15_13685</name>
</gene>
<feature type="compositionally biased region" description="Basic and acidic residues" evidence="1">
    <location>
        <begin position="149"/>
        <end position="183"/>
    </location>
</feature>
<evidence type="ECO:0000313" key="4">
    <source>
        <dbReference type="Proteomes" id="UP000757435"/>
    </source>
</evidence>
<dbReference type="Pfam" id="PF13699">
    <property type="entry name" value="eCIS_core"/>
    <property type="match status" value="1"/>
</dbReference>
<dbReference type="Proteomes" id="UP000757435">
    <property type="component" value="Unassembled WGS sequence"/>
</dbReference>
<evidence type="ECO:0000259" key="2">
    <source>
        <dbReference type="Pfam" id="PF13699"/>
    </source>
</evidence>
<evidence type="ECO:0000256" key="1">
    <source>
        <dbReference type="SAM" id="MobiDB-lite"/>
    </source>
</evidence>
<accession>A0A951UPE3</accession>
<protein>
    <submittedName>
        <fullName evidence="3">DUF4157 domain-containing protein</fullName>
    </submittedName>
</protein>
<feature type="region of interest" description="Disordered" evidence="1">
    <location>
        <begin position="1"/>
        <end position="88"/>
    </location>
</feature>
<dbReference type="AlphaFoldDB" id="A0A951UPE3"/>
<proteinExistence type="predicted"/>
<evidence type="ECO:0000313" key="3">
    <source>
        <dbReference type="EMBL" id="MBW4659723.1"/>
    </source>
</evidence>
<sequence>MSQRFDARKVNPRKTGGLLVSGLLQRSRTRSIASEHDQNPKSFSNNTPQTLPESRFRQDFSQVSAHTTTLPIQPKLQVGRPGDKYEQEADRMADRVMQSSSPAIASRSMSPMPAIGRIQRQMNEPLQRQPAAEDEKKKVAKDVAYKAEQKKQQAEKEKVVAEEKAVTADKDKQVKEKKKKEDEPVQTQAQPGQVPIVTPTLENHLSTRQGGGQPLPEPTRTFMESRFHHDFSKVRVHHDSQATQALNARAFTRRHDIFFNPAQYQPKAPHGQHLLAHELTHVVQQGAAPFRSRSGIS</sequence>
<organism evidence="3 4">
    <name type="scientific">Drouetiella hepatica Uher 2000/2452</name>
    <dbReference type="NCBI Taxonomy" id="904376"/>
    <lineage>
        <taxon>Bacteria</taxon>
        <taxon>Bacillati</taxon>
        <taxon>Cyanobacteriota</taxon>
        <taxon>Cyanophyceae</taxon>
        <taxon>Oculatellales</taxon>
        <taxon>Oculatellaceae</taxon>
        <taxon>Drouetiella</taxon>
    </lineage>
</organism>
<reference evidence="3" key="1">
    <citation type="submission" date="2021-05" db="EMBL/GenBank/DDBJ databases">
        <authorList>
            <person name="Pietrasiak N."/>
            <person name="Ward R."/>
            <person name="Stajich J.E."/>
            <person name="Kurbessoian T."/>
        </authorList>
    </citation>
    <scope>NUCLEOTIDE SEQUENCE</scope>
    <source>
        <strain evidence="3">UHER 2000/2452</strain>
    </source>
</reference>